<keyword evidence="1" id="KW-0812">Transmembrane</keyword>
<reference evidence="3 4" key="1">
    <citation type="submission" date="2013-08" db="EMBL/GenBank/DDBJ databases">
        <authorList>
            <consortium name="DOE Joint Genome Institute"/>
            <person name="Eisen J."/>
            <person name="Huntemann M."/>
            <person name="Han J."/>
            <person name="Chen A."/>
            <person name="Kyrpides N."/>
            <person name="Mavromatis K."/>
            <person name="Markowitz V."/>
            <person name="Palaniappan K."/>
            <person name="Ivanova N."/>
            <person name="Schaumberg A."/>
            <person name="Pati A."/>
            <person name="Liolios K."/>
            <person name="Nordberg H.P."/>
            <person name="Cantor M.N."/>
            <person name="Hua S.X."/>
            <person name="Woyke T."/>
        </authorList>
    </citation>
    <scope>NUCLEOTIDE SEQUENCE [LARGE SCALE GENOMIC DNA]</scope>
    <source>
        <strain evidence="3 4">DSM 2278</strain>
    </source>
</reference>
<evidence type="ECO:0000259" key="2">
    <source>
        <dbReference type="Pfam" id="PF13796"/>
    </source>
</evidence>
<dbReference type="Proteomes" id="UP000019483">
    <property type="component" value="Unassembled WGS sequence"/>
</dbReference>
<comment type="caution">
    <text evidence="3">The sequence shown here is derived from an EMBL/GenBank/DDBJ whole genome shotgun (WGS) entry which is preliminary data.</text>
</comment>
<feature type="domain" description="Putative sensor" evidence="2">
    <location>
        <begin position="26"/>
        <end position="197"/>
    </location>
</feature>
<feature type="transmembrane region" description="Helical" evidence="1">
    <location>
        <begin position="21"/>
        <end position="41"/>
    </location>
</feature>
<dbReference type="AlphaFoldDB" id="W9DY05"/>
<gene>
    <name evidence="3" type="ORF">MettiDRAFT_2025</name>
</gene>
<proteinExistence type="predicted"/>
<keyword evidence="1" id="KW-0472">Membrane</keyword>
<organism evidence="3 4">
    <name type="scientific">Methanolobus tindarius DSM 2278</name>
    <dbReference type="NCBI Taxonomy" id="1090322"/>
    <lineage>
        <taxon>Archaea</taxon>
        <taxon>Methanobacteriati</taxon>
        <taxon>Methanobacteriota</taxon>
        <taxon>Stenosarchaea group</taxon>
        <taxon>Methanomicrobia</taxon>
        <taxon>Methanosarcinales</taxon>
        <taxon>Methanosarcinaceae</taxon>
        <taxon>Methanolobus</taxon>
    </lineage>
</organism>
<dbReference type="Pfam" id="PF13796">
    <property type="entry name" value="Sensor"/>
    <property type="match status" value="1"/>
</dbReference>
<feature type="transmembrane region" description="Helical" evidence="1">
    <location>
        <begin position="47"/>
        <end position="69"/>
    </location>
</feature>
<dbReference type="InterPro" id="IPR025828">
    <property type="entry name" value="Put_sensor_dom"/>
</dbReference>
<dbReference type="OrthoDB" id="253413at2157"/>
<keyword evidence="1" id="KW-1133">Transmembrane helix</keyword>
<protein>
    <recommendedName>
        <fullName evidence="2">Putative sensor domain-containing protein</fullName>
    </recommendedName>
</protein>
<feature type="transmembrane region" description="Helical" evidence="1">
    <location>
        <begin position="117"/>
        <end position="145"/>
    </location>
</feature>
<evidence type="ECO:0000313" key="3">
    <source>
        <dbReference type="EMBL" id="ETA68552.1"/>
    </source>
</evidence>
<dbReference type="EMBL" id="AZAJ01000001">
    <property type="protein sequence ID" value="ETA68552.1"/>
    <property type="molecule type" value="Genomic_DNA"/>
</dbReference>
<accession>W9DY05</accession>
<name>W9DY05_METTI</name>
<dbReference type="STRING" id="1090322.MettiDRAFT_2025"/>
<evidence type="ECO:0000313" key="4">
    <source>
        <dbReference type="Proteomes" id="UP000019483"/>
    </source>
</evidence>
<evidence type="ECO:0000256" key="1">
    <source>
        <dbReference type="SAM" id="Phobius"/>
    </source>
</evidence>
<sequence length="204" mass="23003">MSEVDVAIREFLMVAFRKQTYLNILYLLFSFPLGTAYFIFLVTGLSFGFGLLLVWVGIPVILLIFLAWWEIASFERQMAIWLLGTEIPSMYSQSLYGGSILQRFIKRVKSPVTWKSLIFLLIKFPLGIFSLVLMIVLLSLTLTMLFTPVLYLLGVSEVNSVFEAFIVSLAGMFVGFVSLHVLNLLATISGSFARLMLSSSEKQL</sequence>
<keyword evidence="4" id="KW-1185">Reference proteome</keyword>
<dbReference type="RefSeq" id="WP_023845687.1">
    <property type="nucleotide sequence ID" value="NZ_AZAJ01000001.1"/>
</dbReference>
<feature type="transmembrane region" description="Helical" evidence="1">
    <location>
        <begin position="165"/>
        <end position="186"/>
    </location>
</feature>